<accession>A0A1M5YX07</accession>
<dbReference type="GO" id="GO:0005886">
    <property type="term" value="C:plasma membrane"/>
    <property type="evidence" value="ECO:0007669"/>
    <property type="project" value="UniProtKB-SubCell"/>
</dbReference>
<feature type="compositionally biased region" description="Polar residues" evidence="8">
    <location>
        <begin position="1"/>
        <end position="10"/>
    </location>
</feature>
<keyword evidence="6 7" id="KW-0472">Membrane</keyword>
<keyword evidence="3" id="KW-1003">Cell membrane</keyword>
<protein>
    <submittedName>
        <fullName evidence="10">NitT/TauT family transport system permease protein/sulfonate transport system permease protein</fullName>
    </submittedName>
</protein>
<evidence type="ECO:0000313" key="11">
    <source>
        <dbReference type="Proteomes" id="UP000189796"/>
    </source>
</evidence>
<feature type="transmembrane region" description="Helical" evidence="7">
    <location>
        <begin position="99"/>
        <end position="121"/>
    </location>
</feature>
<evidence type="ECO:0000256" key="6">
    <source>
        <dbReference type="ARBA" id="ARBA00023136"/>
    </source>
</evidence>
<feature type="transmembrane region" description="Helical" evidence="7">
    <location>
        <begin position="47"/>
        <end position="65"/>
    </location>
</feature>
<keyword evidence="5 7" id="KW-1133">Transmembrane helix</keyword>
<feature type="transmembrane region" description="Helical" evidence="7">
    <location>
        <begin position="161"/>
        <end position="180"/>
    </location>
</feature>
<dbReference type="EMBL" id="LT670817">
    <property type="protein sequence ID" value="SHI16567.1"/>
    <property type="molecule type" value="Genomic_DNA"/>
</dbReference>
<sequence length="288" mass="31512">MTIVTTSDQAPRTEPNGQGAASARQSPAHTPKPAGQGRNMLTAVARYYPVFLIFLIWEVLSRLNLLDPMFMPPLEDVVRTFYQQVFVTHELLGHIEVSFMRAGAGLGLAAVVGIAAGILMGRVRAIESFLDPLISALFPTPKLALFPLMMIFLGIGDASKIALIFLGCFFPIVINTYTGVKNVDKFFVWNAQTKGANHRQLIWHVIIPASLPFVFAGLRVATSTAFLLIVASELIAANDGLGYLIMFAERSFDPALMWCGILVIAAMGFTVDRLLLALGARLFVWQDK</sequence>
<dbReference type="RefSeq" id="WP_079606850.1">
    <property type="nucleotide sequence ID" value="NZ_LT670817.1"/>
</dbReference>
<dbReference type="AlphaFoldDB" id="A0A1M5YX07"/>
<organism evidence="10 11">
    <name type="scientific">Bradyrhizobium erythrophlei</name>
    <dbReference type="NCBI Taxonomy" id="1437360"/>
    <lineage>
        <taxon>Bacteria</taxon>
        <taxon>Pseudomonadati</taxon>
        <taxon>Pseudomonadota</taxon>
        <taxon>Alphaproteobacteria</taxon>
        <taxon>Hyphomicrobiales</taxon>
        <taxon>Nitrobacteraceae</taxon>
        <taxon>Bradyrhizobium</taxon>
    </lineage>
</organism>
<evidence type="ECO:0000256" key="7">
    <source>
        <dbReference type="RuleBase" id="RU363032"/>
    </source>
</evidence>
<gene>
    <name evidence="10" type="ORF">SAMN05443248_8914</name>
</gene>
<evidence type="ECO:0000313" key="10">
    <source>
        <dbReference type="EMBL" id="SHI16567.1"/>
    </source>
</evidence>
<dbReference type="SUPFAM" id="SSF161098">
    <property type="entry name" value="MetI-like"/>
    <property type="match status" value="1"/>
</dbReference>
<feature type="transmembrane region" description="Helical" evidence="7">
    <location>
        <begin position="133"/>
        <end position="155"/>
    </location>
</feature>
<evidence type="ECO:0000256" key="2">
    <source>
        <dbReference type="ARBA" id="ARBA00022448"/>
    </source>
</evidence>
<evidence type="ECO:0000256" key="1">
    <source>
        <dbReference type="ARBA" id="ARBA00004651"/>
    </source>
</evidence>
<feature type="region of interest" description="Disordered" evidence="8">
    <location>
        <begin position="1"/>
        <end position="35"/>
    </location>
</feature>
<comment type="subcellular location">
    <subcellularLocation>
        <location evidence="1 7">Cell membrane</location>
        <topology evidence="1 7">Multi-pass membrane protein</topology>
    </subcellularLocation>
</comment>
<evidence type="ECO:0000259" key="9">
    <source>
        <dbReference type="PROSITE" id="PS50928"/>
    </source>
</evidence>
<name>A0A1M5YX07_9BRAD</name>
<evidence type="ECO:0000256" key="5">
    <source>
        <dbReference type="ARBA" id="ARBA00022989"/>
    </source>
</evidence>
<dbReference type="Proteomes" id="UP000189796">
    <property type="component" value="Chromosome I"/>
</dbReference>
<proteinExistence type="inferred from homology"/>
<feature type="transmembrane region" description="Helical" evidence="7">
    <location>
        <begin position="201"/>
        <end position="220"/>
    </location>
</feature>
<dbReference type="InterPro" id="IPR000515">
    <property type="entry name" value="MetI-like"/>
</dbReference>
<dbReference type="InterPro" id="IPR035906">
    <property type="entry name" value="MetI-like_sf"/>
</dbReference>
<dbReference type="Pfam" id="PF00528">
    <property type="entry name" value="BPD_transp_1"/>
    <property type="match status" value="1"/>
</dbReference>
<dbReference type="Gene3D" id="1.10.3720.10">
    <property type="entry name" value="MetI-like"/>
    <property type="match status" value="1"/>
</dbReference>
<comment type="similarity">
    <text evidence="7">Belongs to the binding-protein-dependent transport system permease family.</text>
</comment>
<dbReference type="PROSITE" id="PS50928">
    <property type="entry name" value="ABC_TM1"/>
    <property type="match status" value="1"/>
</dbReference>
<feature type="transmembrane region" description="Helical" evidence="7">
    <location>
        <begin position="226"/>
        <end position="248"/>
    </location>
</feature>
<evidence type="ECO:0000256" key="8">
    <source>
        <dbReference type="SAM" id="MobiDB-lite"/>
    </source>
</evidence>
<dbReference type="PANTHER" id="PTHR30151">
    <property type="entry name" value="ALKANE SULFONATE ABC TRANSPORTER-RELATED, MEMBRANE SUBUNIT"/>
    <property type="match status" value="1"/>
</dbReference>
<reference evidence="10 11" key="1">
    <citation type="submission" date="2016-11" db="EMBL/GenBank/DDBJ databases">
        <authorList>
            <person name="Jaros S."/>
            <person name="Januszkiewicz K."/>
            <person name="Wedrychowicz H."/>
        </authorList>
    </citation>
    <scope>NUCLEOTIDE SEQUENCE [LARGE SCALE GENOMIC DNA]</scope>
    <source>
        <strain evidence="10 11">GAS138</strain>
    </source>
</reference>
<keyword evidence="4 7" id="KW-0812">Transmembrane</keyword>
<keyword evidence="2 7" id="KW-0813">Transport</keyword>
<dbReference type="GO" id="GO:0055085">
    <property type="term" value="P:transmembrane transport"/>
    <property type="evidence" value="ECO:0007669"/>
    <property type="project" value="InterPro"/>
</dbReference>
<feature type="domain" description="ABC transmembrane type-1" evidence="9">
    <location>
        <begin position="95"/>
        <end position="280"/>
    </location>
</feature>
<dbReference type="OrthoDB" id="9799271at2"/>
<dbReference type="PANTHER" id="PTHR30151:SF0">
    <property type="entry name" value="ABC TRANSPORTER PERMEASE PROTEIN MJ0413-RELATED"/>
    <property type="match status" value="1"/>
</dbReference>
<dbReference type="CDD" id="cd06261">
    <property type="entry name" value="TM_PBP2"/>
    <property type="match status" value="1"/>
</dbReference>
<feature type="transmembrane region" description="Helical" evidence="7">
    <location>
        <begin position="255"/>
        <end position="284"/>
    </location>
</feature>
<evidence type="ECO:0000256" key="4">
    <source>
        <dbReference type="ARBA" id="ARBA00022692"/>
    </source>
</evidence>
<evidence type="ECO:0000256" key="3">
    <source>
        <dbReference type="ARBA" id="ARBA00022475"/>
    </source>
</evidence>